<comment type="catalytic activity">
    <reaction evidence="9 10">
        <text>guanosine(37) in tRNA + S-adenosyl-L-methionine = N(1)-methylguanosine(37) in tRNA + S-adenosyl-L-homocysteine + H(+)</text>
        <dbReference type="Rhea" id="RHEA:36899"/>
        <dbReference type="Rhea" id="RHEA-COMP:10145"/>
        <dbReference type="Rhea" id="RHEA-COMP:10147"/>
        <dbReference type="ChEBI" id="CHEBI:15378"/>
        <dbReference type="ChEBI" id="CHEBI:57856"/>
        <dbReference type="ChEBI" id="CHEBI:59789"/>
        <dbReference type="ChEBI" id="CHEBI:73542"/>
        <dbReference type="ChEBI" id="CHEBI:74269"/>
        <dbReference type="EC" id="2.1.1.228"/>
    </reaction>
</comment>
<evidence type="ECO:0000256" key="5">
    <source>
        <dbReference type="ARBA" id="ARBA00022691"/>
    </source>
</evidence>
<dbReference type="Proteomes" id="UP000039046">
    <property type="component" value="Unassembled WGS sequence"/>
</dbReference>
<evidence type="ECO:0000256" key="2">
    <source>
        <dbReference type="ARBA" id="ARBA00022490"/>
    </source>
</evidence>
<keyword evidence="7 10" id="KW-0496">Mitochondrion</keyword>
<dbReference type="Pfam" id="PF25133">
    <property type="entry name" value="TYW2_N_2"/>
    <property type="match status" value="1"/>
</dbReference>
<keyword evidence="3 10" id="KW-0489">Methyltransferase</keyword>
<comment type="function">
    <text evidence="10">Specifically methylates the N1 position of guanosine-37 in various cytoplasmic and mitochondrial tRNAs. Methylation is not dependent on the nature of the nucleoside 5' of the target nucleoside. This is the first step in the biosynthesis of wybutosine (yW), a modified base adjacent to the anticodon of tRNAs and required for accurate decoding.</text>
</comment>
<dbReference type="HAMAP" id="MF_03152">
    <property type="entry name" value="TRM5"/>
    <property type="match status" value="1"/>
</dbReference>
<dbReference type="SUPFAM" id="SSF53335">
    <property type="entry name" value="S-adenosyl-L-methionine-dependent methyltransferases"/>
    <property type="match status" value="1"/>
</dbReference>
<dbReference type="GO" id="GO:0052906">
    <property type="term" value="F:tRNA (guanine(37)-N1)-methyltransferase activity"/>
    <property type="evidence" value="ECO:0007669"/>
    <property type="project" value="UniProtKB-UniRule"/>
</dbReference>
<evidence type="ECO:0000313" key="12">
    <source>
        <dbReference type="EMBL" id="CEJ81692.1"/>
    </source>
</evidence>
<feature type="binding site" evidence="10">
    <location>
        <position position="359"/>
    </location>
    <ligand>
        <name>S-adenosyl-L-methionine</name>
        <dbReference type="ChEBI" id="CHEBI:59789"/>
    </ligand>
</feature>
<evidence type="ECO:0000256" key="1">
    <source>
        <dbReference type="ARBA" id="ARBA00009775"/>
    </source>
</evidence>
<evidence type="ECO:0000256" key="3">
    <source>
        <dbReference type="ARBA" id="ARBA00022603"/>
    </source>
</evidence>
<dbReference type="GO" id="GO:0070901">
    <property type="term" value="P:mitochondrial tRNA methylation"/>
    <property type="evidence" value="ECO:0007669"/>
    <property type="project" value="UniProtKB-ARBA"/>
</dbReference>
<dbReference type="EMBL" id="CDHN01000001">
    <property type="protein sequence ID" value="CEJ81692.1"/>
    <property type="molecule type" value="Genomic_DNA"/>
</dbReference>
<comment type="subunit">
    <text evidence="10">Monomer.</text>
</comment>
<keyword evidence="6 10" id="KW-0819">tRNA processing</keyword>
<evidence type="ECO:0000259" key="11">
    <source>
        <dbReference type="PROSITE" id="PS51684"/>
    </source>
</evidence>
<dbReference type="Gene3D" id="3.40.50.150">
    <property type="entry name" value="Vaccinia Virus protein VP39"/>
    <property type="match status" value="1"/>
</dbReference>
<dbReference type="GO" id="GO:0005759">
    <property type="term" value="C:mitochondrial matrix"/>
    <property type="evidence" value="ECO:0007669"/>
    <property type="project" value="UniProtKB-SubCell"/>
</dbReference>
<dbReference type="Pfam" id="PF02475">
    <property type="entry name" value="TRM5-TYW2_MTfase"/>
    <property type="match status" value="1"/>
</dbReference>
<dbReference type="OrthoDB" id="408788at2759"/>
<keyword evidence="13" id="KW-1185">Reference proteome</keyword>
<keyword evidence="2 10" id="KW-0963">Cytoplasm</keyword>
<dbReference type="InterPro" id="IPR056743">
    <property type="entry name" value="TRM5-TYW2-like_MTfase"/>
</dbReference>
<organism evidence="12 13">
    <name type="scientific">[Torrubiella] hemipterigena</name>
    <dbReference type="NCBI Taxonomy" id="1531966"/>
    <lineage>
        <taxon>Eukaryota</taxon>
        <taxon>Fungi</taxon>
        <taxon>Dikarya</taxon>
        <taxon>Ascomycota</taxon>
        <taxon>Pezizomycotina</taxon>
        <taxon>Sordariomycetes</taxon>
        <taxon>Hypocreomycetidae</taxon>
        <taxon>Hypocreales</taxon>
        <taxon>Clavicipitaceae</taxon>
        <taxon>Clavicipitaceae incertae sedis</taxon>
        <taxon>'Torrubiella' clade</taxon>
    </lineage>
</organism>
<protein>
    <recommendedName>
        <fullName evidence="10">tRNA (guanine(37)-N1)-methyltransferase</fullName>
        <ecNumber evidence="10">2.1.1.228</ecNumber>
    </recommendedName>
    <alternativeName>
        <fullName evidence="10">M1G-methyltransferase</fullName>
    </alternativeName>
    <alternativeName>
        <fullName evidence="10">tRNA [GM37] methyltransferase</fullName>
    </alternativeName>
    <alternativeName>
        <fullName evidence="10">tRNA methyltransferase 5</fullName>
    </alternativeName>
</protein>
<feature type="binding site" evidence="10">
    <location>
        <position position="239"/>
    </location>
    <ligand>
        <name>S-adenosyl-L-methionine</name>
        <dbReference type="ChEBI" id="CHEBI:59789"/>
    </ligand>
</feature>
<feature type="domain" description="SAM-dependent methyltransferase TRM5/TYW2-type" evidence="11">
    <location>
        <begin position="148"/>
        <end position="457"/>
    </location>
</feature>
<dbReference type="STRING" id="1531966.A0A0A1T5Z0"/>
<evidence type="ECO:0000256" key="7">
    <source>
        <dbReference type="ARBA" id="ARBA00023128"/>
    </source>
</evidence>
<comment type="caution">
    <text evidence="10">Lacks conserved residue(s) required for the propagation of feature annotation.</text>
</comment>
<evidence type="ECO:0000256" key="8">
    <source>
        <dbReference type="ARBA" id="ARBA00023242"/>
    </source>
</evidence>
<comment type="similarity">
    <text evidence="1">Belongs to the class I-like SAM-binding methyltransferase superfamily. TRM5/TYW2 family.</text>
</comment>
<comment type="subcellular location">
    <subcellularLocation>
        <location evidence="10">Mitochondrion matrix</location>
    </subcellularLocation>
    <subcellularLocation>
        <location evidence="10">Nucleus</location>
    </subcellularLocation>
    <subcellularLocation>
        <location evidence="10">Cytoplasm</location>
    </subcellularLocation>
    <text evidence="10">Predominantly in the mitochondria and in the nucleus.</text>
</comment>
<dbReference type="InterPro" id="IPR025792">
    <property type="entry name" value="tRNA_Gua_MeTrfase_euk"/>
</dbReference>
<dbReference type="GO" id="GO:0005634">
    <property type="term" value="C:nucleus"/>
    <property type="evidence" value="ECO:0007669"/>
    <property type="project" value="UniProtKB-SubCell"/>
</dbReference>
<dbReference type="FunFam" id="3.30.300.110:FF:000001">
    <property type="entry name" value="tRNA (guanine(37)-N1)-methyltransferase"/>
    <property type="match status" value="1"/>
</dbReference>
<dbReference type="HOGENOM" id="CLU_022610_2_2_1"/>
<evidence type="ECO:0000256" key="4">
    <source>
        <dbReference type="ARBA" id="ARBA00022679"/>
    </source>
</evidence>
<keyword evidence="4 10" id="KW-0808">Transferase</keyword>
<dbReference type="InterPro" id="IPR030382">
    <property type="entry name" value="MeTrfase_TRM5/TYW2"/>
</dbReference>
<dbReference type="PROSITE" id="PS51684">
    <property type="entry name" value="SAM_MT_TRM5_TYW2"/>
    <property type="match status" value="1"/>
</dbReference>
<comment type="similarity">
    <text evidence="10">Belongs to the TRM5 / TYW2 family.</text>
</comment>
<keyword evidence="5 10" id="KW-0949">S-adenosyl-L-methionine</keyword>
<evidence type="ECO:0000313" key="13">
    <source>
        <dbReference type="Proteomes" id="UP000039046"/>
    </source>
</evidence>
<name>A0A0A1T5Z0_9HYPO</name>
<dbReference type="InterPro" id="IPR029063">
    <property type="entry name" value="SAM-dependent_MTases_sf"/>
</dbReference>
<keyword evidence="8 10" id="KW-0539">Nucleus</keyword>
<dbReference type="PANTHER" id="PTHR23245:SF36">
    <property type="entry name" value="TRNA (GUANINE(37)-N1)-METHYLTRANSFERASE"/>
    <property type="match status" value="1"/>
</dbReference>
<accession>A0A0A1T5Z0</accession>
<dbReference type="PANTHER" id="PTHR23245">
    <property type="entry name" value="TRNA METHYLTRANSFERASE"/>
    <property type="match status" value="1"/>
</dbReference>
<dbReference type="AlphaFoldDB" id="A0A0A1T5Z0"/>
<sequence>MDAKSQEMIANLFKAPAAARAAKTLDRAIFAKSLPTFAASVRENKLISKYRKQLEKTNELLSLERFDVITPNPDPALAAQGRKCLILAPSINGSSPDTWSAELQEGTKTGDLQLVPFELKIGYDLWSYLDVMRSILPEDLHGEIPVGFNTAGHVAHLNLRSQYLPYKHIIAQVIIDKNPTIRTVINKIDDVGTQSEFRTFSYEVLAGPDDMLVEVSEAGCFFKFDYSKVYWNTKLGTEHQRITALFKPGEVVADVMAGIGPFAVPAGRKGVFVYANDKNPESFKYLSDIIRRNHTEQFVKPFNEDGHEFIRNAADYVLEASMRGDCATIKAKVSRSATKPVPEPKRVPLPPIISHFVMNLPASAIEFLHNFKGVYHGQEKLFTPHTDVKLPMVHTHCFAVKADDATPLDDICERIYKEIGVKLVPGDAEVPGQVGIHEVRDVAPAKRMFCASFRVPPEVAFASRS</sequence>
<proteinExistence type="inferred from homology"/>
<dbReference type="EC" id="2.1.1.228" evidence="10"/>
<evidence type="ECO:0000256" key="9">
    <source>
        <dbReference type="ARBA" id="ARBA00047783"/>
    </source>
</evidence>
<evidence type="ECO:0000256" key="6">
    <source>
        <dbReference type="ARBA" id="ARBA00022694"/>
    </source>
</evidence>
<gene>
    <name evidence="10" type="primary">TRM5</name>
    <name evidence="12" type="ORF">VHEMI01808</name>
</gene>
<dbReference type="InterPro" id="IPR056744">
    <property type="entry name" value="TRM5/TYW2-like_N"/>
</dbReference>
<reference evidence="12 13" key="1">
    <citation type="journal article" date="2015" name="Genome Announc.">
        <title>Draft Genome Sequence and Gene Annotation of the Entomopathogenic Fungus Verticillium hemipterigenum.</title>
        <authorList>
            <person name="Horn F."/>
            <person name="Habel A."/>
            <person name="Scharf D.H."/>
            <person name="Dworschak J."/>
            <person name="Brakhage A.A."/>
            <person name="Guthke R."/>
            <person name="Hertweck C."/>
            <person name="Linde J."/>
        </authorList>
    </citation>
    <scope>NUCLEOTIDE SEQUENCE [LARGE SCALE GENOMIC DNA]</scope>
</reference>
<dbReference type="Gene3D" id="3.30.300.110">
    <property type="entry name" value="Met-10+ protein-like domains"/>
    <property type="match status" value="1"/>
</dbReference>
<feature type="binding site" evidence="10">
    <location>
        <begin position="305"/>
        <end position="306"/>
    </location>
    <ligand>
        <name>S-adenosyl-L-methionine</name>
        <dbReference type="ChEBI" id="CHEBI:59789"/>
    </ligand>
</feature>
<evidence type="ECO:0000256" key="10">
    <source>
        <dbReference type="HAMAP-Rule" id="MF_03152"/>
    </source>
</evidence>
<dbReference type="GO" id="GO:0002939">
    <property type="term" value="P:tRNA N1-guanine methylation"/>
    <property type="evidence" value="ECO:0007669"/>
    <property type="project" value="TreeGrafter"/>
</dbReference>